<dbReference type="Proteomes" id="UP000218385">
    <property type="component" value="Chromosome"/>
</dbReference>
<dbReference type="AlphaFoldDB" id="A0AB33E9Q2"/>
<gene>
    <name evidence="1" type="ORF">CNN82_12630</name>
</gene>
<accession>A0AB33E9Q2</accession>
<evidence type="ECO:0000313" key="2">
    <source>
        <dbReference type="Proteomes" id="UP000218385"/>
    </source>
</evidence>
<reference evidence="1 2" key="1">
    <citation type="submission" date="2017-09" db="EMBL/GenBank/DDBJ databases">
        <title>Complete Genome sequence of Lysobacter capsici KNU-15.</title>
        <authorList>
            <person name="Kim M.-C."/>
            <person name="Yi H."/>
            <person name="Lee D.-W."/>
            <person name="Shin J.-H."/>
        </authorList>
    </citation>
    <scope>NUCLEOTIDE SEQUENCE [LARGE SCALE GENOMIC DNA]</scope>
    <source>
        <strain evidence="1 2">KNU-15</strain>
    </source>
</reference>
<dbReference type="EMBL" id="CP023466">
    <property type="protein sequence ID" value="ATE77222.1"/>
    <property type="molecule type" value="Genomic_DNA"/>
</dbReference>
<sequence>MVDALLLCEGARRSAATEQSDVTTQNARRRLGREILVGIRGRTQLISDGTVVKQATSAARYLGYRAPIDLACTLKFPQLQPLRTAWNPQVTATGIIFS</sequence>
<protein>
    <submittedName>
        <fullName evidence="1">Uncharacterized protein</fullName>
    </submittedName>
</protein>
<proteinExistence type="predicted"/>
<evidence type="ECO:0000313" key="1">
    <source>
        <dbReference type="EMBL" id="ATE77222.1"/>
    </source>
</evidence>
<name>A0AB33E9Q2_9PSED</name>
<organism evidence="1 2">
    <name type="scientific">Pseudomonas frederiksbergensis</name>
    <dbReference type="NCBI Taxonomy" id="104087"/>
    <lineage>
        <taxon>Bacteria</taxon>
        <taxon>Pseudomonadati</taxon>
        <taxon>Pseudomonadota</taxon>
        <taxon>Gammaproteobacteria</taxon>
        <taxon>Pseudomonadales</taxon>
        <taxon>Pseudomonadaceae</taxon>
        <taxon>Pseudomonas</taxon>
    </lineage>
</organism>